<keyword evidence="1" id="KW-0812">Transmembrane</keyword>
<name>A0A7W6RD43_9PROT</name>
<dbReference type="RefSeq" id="WP_184044594.1">
    <property type="nucleotide sequence ID" value="NZ_JACIGK010000012.1"/>
</dbReference>
<accession>A0A7W6RD43</accession>
<feature type="transmembrane region" description="Helical" evidence="1">
    <location>
        <begin position="12"/>
        <end position="34"/>
    </location>
</feature>
<comment type="caution">
    <text evidence="2">The sequence shown here is derived from an EMBL/GenBank/DDBJ whole genome shotgun (WGS) entry which is preliminary data.</text>
</comment>
<feature type="transmembrane region" description="Helical" evidence="1">
    <location>
        <begin position="103"/>
        <end position="122"/>
    </location>
</feature>
<feature type="transmembrane region" description="Helical" evidence="1">
    <location>
        <begin position="71"/>
        <end position="91"/>
    </location>
</feature>
<evidence type="ECO:0000313" key="3">
    <source>
        <dbReference type="Proteomes" id="UP000554286"/>
    </source>
</evidence>
<sequence length="141" mass="15420">MASSRLTWNGFIIRWMVALVLVIATFNPTNYSLFGWIANTSINSDPALKTLLAVVLLIGFIIYLRATMRSIGPLGIGLLVLLFAVFGWVVVVYAGADWLTGDILIWLGLIAVSLIMAVGMAWSHIRRRLSGQVDVDEADIG</sequence>
<reference evidence="2 3" key="1">
    <citation type="submission" date="2020-08" db="EMBL/GenBank/DDBJ databases">
        <title>Genome sequencing of Purple Non-Sulfur Bacteria from various extreme environments.</title>
        <authorList>
            <person name="Mayer M."/>
        </authorList>
    </citation>
    <scope>NUCLEOTIDE SEQUENCE [LARGE SCALE GENOMIC DNA]</scope>
    <source>
        <strain evidence="2 3">JA131</strain>
    </source>
</reference>
<dbReference type="Proteomes" id="UP000554286">
    <property type="component" value="Unassembled WGS sequence"/>
</dbReference>
<protein>
    <submittedName>
        <fullName evidence="2">Uncharacterized protein</fullName>
    </submittedName>
</protein>
<gene>
    <name evidence="2" type="ORF">GGD89_001966</name>
</gene>
<evidence type="ECO:0000256" key="1">
    <source>
        <dbReference type="SAM" id="Phobius"/>
    </source>
</evidence>
<keyword evidence="3" id="KW-1185">Reference proteome</keyword>
<feature type="transmembrane region" description="Helical" evidence="1">
    <location>
        <begin position="46"/>
        <end position="64"/>
    </location>
</feature>
<dbReference type="EMBL" id="JACIGK010000012">
    <property type="protein sequence ID" value="MBB4266335.1"/>
    <property type="molecule type" value="Genomic_DNA"/>
</dbReference>
<dbReference type="InterPro" id="IPR045387">
    <property type="entry name" value="DUF6524"/>
</dbReference>
<dbReference type="Pfam" id="PF20134">
    <property type="entry name" value="DUF6524"/>
    <property type="match status" value="1"/>
</dbReference>
<dbReference type="AlphaFoldDB" id="A0A7W6RD43"/>
<evidence type="ECO:0000313" key="2">
    <source>
        <dbReference type="EMBL" id="MBB4266335.1"/>
    </source>
</evidence>
<keyword evidence="1" id="KW-0472">Membrane</keyword>
<keyword evidence="1" id="KW-1133">Transmembrane helix</keyword>
<proteinExistence type="predicted"/>
<organism evidence="2 3">
    <name type="scientific">Roseospira visakhapatnamensis</name>
    <dbReference type="NCBI Taxonomy" id="390880"/>
    <lineage>
        <taxon>Bacteria</taxon>
        <taxon>Pseudomonadati</taxon>
        <taxon>Pseudomonadota</taxon>
        <taxon>Alphaproteobacteria</taxon>
        <taxon>Rhodospirillales</taxon>
        <taxon>Rhodospirillaceae</taxon>
        <taxon>Roseospira</taxon>
    </lineage>
</organism>